<accession>A0A1I0YDW4</accession>
<proteinExistence type="predicted"/>
<dbReference type="InterPro" id="IPR016169">
    <property type="entry name" value="FAD-bd_PCMH_sub2"/>
</dbReference>
<dbReference type="PANTHER" id="PTHR43762">
    <property type="entry name" value="L-GULONOLACTONE OXIDASE"/>
    <property type="match status" value="1"/>
</dbReference>
<keyword evidence="1" id="KW-0560">Oxidoreductase</keyword>
<dbReference type="Gene3D" id="1.10.45.10">
    <property type="entry name" value="Vanillyl-alcohol Oxidase, Chain A, domain 4"/>
    <property type="match status" value="1"/>
</dbReference>
<dbReference type="GO" id="GO:0003885">
    <property type="term" value="F:D-arabinono-1,4-lactone oxidase activity"/>
    <property type="evidence" value="ECO:0007669"/>
    <property type="project" value="InterPro"/>
</dbReference>
<dbReference type="AlphaFoldDB" id="A0A1I0YDW4"/>
<gene>
    <name evidence="3" type="ORF">SAMN05421867_10757</name>
</gene>
<evidence type="ECO:0000259" key="2">
    <source>
        <dbReference type="PROSITE" id="PS51387"/>
    </source>
</evidence>
<dbReference type="Pfam" id="PF01565">
    <property type="entry name" value="FAD_binding_4"/>
    <property type="match status" value="1"/>
</dbReference>
<dbReference type="GO" id="GO:0080049">
    <property type="term" value="F:L-gulono-1,4-lactone dehydrogenase activity"/>
    <property type="evidence" value="ECO:0007669"/>
    <property type="project" value="TreeGrafter"/>
</dbReference>
<dbReference type="InterPro" id="IPR010031">
    <property type="entry name" value="FAD_lactone_oxidase-like"/>
</dbReference>
<dbReference type="InterPro" id="IPR016166">
    <property type="entry name" value="FAD-bd_PCMH"/>
</dbReference>
<dbReference type="InterPro" id="IPR007173">
    <property type="entry name" value="ALO_C"/>
</dbReference>
<dbReference type="Gene3D" id="3.30.70.2530">
    <property type="match status" value="1"/>
</dbReference>
<dbReference type="PANTHER" id="PTHR43762:SF1">
    <property type="entry name" value="D-ARABINONO-1,4-LACTONE OXIDASE"/>
    <property type="match status" value="1"/>
</dbReference>
<dbReference type="PROSITE" id="PS51387">
    <property type="entry name" value="FAD_PCMH"/>
    <property type="match status" value="1"/>
</dbReference>
<evidence type="ECO:0000313" key="4">
    <source>
        <dbReference type="Proteomes" id="UP000199012"/>
    </source>
</evidence>
<dbReference type="Gene3D" id="3.30.465.10">
    <property type="match status" value="1"/>
</dbReference>
<name>A0A1I0YDW4_9CELL</name>
<evidence type="ECO:0000256" key="1">
    <source>
        <dbReference type="ARBA" id="ARBA00023002"/>
    </source>
</evidence>
<dbReference type="InterPro" id="IPR006094">
    <property type="entry name" value="Oxid_FAD_bind_N"/>
</dbReference>
<dbReference type="EMBL" id="FOKA01000007">
    <property type="protein sequence ID" value="SFB10987.1"/>
    <property type="molecule type" value="Genomic_DNA"/>
</dbReference>
<dbReference type="RefSeq" id="WP_275407347.1">
    <property type="nucleotide sequence ID" value="NZ_BONM01000019.1"/>
</dbReference>
<evidence type="ECO:0000313" key="3">
    <source>
        <dbReference type="EMBL" id="SFB10987.1"/>
    </source>
</evidence>
<dbReference type="Gene3D" id="3.30.43.10">
    <property type="entry name" value="Uridine Diphospho-n-acetylenolpyruvylglucosamine Reductase, domain 2"/>
    <property type="match status" value="1"/>
</dbReference>
<dbReference type="Proteomes" id="UP000199012">
    <property type="component" value="Unassembled WGS sequence"/>
</dbReference>
<dbReference type="Pfam" id="PF04030">
    <property type="entry name" value="ALO"/>
    <property type="match status" value="1"/>
</dbReference>
<protein>
    <submittedName>
        <fullName evidence="3">Xylitol oxidase</fullName>
    </submittedName>
</protein>
<dbReference type="Gene3D" id="3.30.70.2520">
    <property type="match status" value="1"/>
</dbReference>
<keyword evidence="4" id="KW-1185">Reference proteome</keyword>
<dbReference type="GO" id="GO:0016020">
    <property type="term" value="C:membrane"/>
    <property type="evidence" value="ECO:0007669"/>
    <property type="project" value="InterPro"/>
</dbReference>
<feature type="domain" description="FAD-binding PCMH-type" evidence="2">
    <location>
        <begin position="20"/>
        <end position="183"/>
    </location>
</feature>
<dbReference type="InterPro" id="IPR016171">
    <property type="entry name" value="Vanillyl_alc_oxidase_C-sub2"/>
</dbReference>
<reference evidence="3 4" key="1">
    <citation type="submission" date="2016-10" db="EMBL/GenBank/DDBJ databases">
        <authorList>
            <person name="de Groot N.N."/>
        </authorList>
    </citation>
    <scope>NUCLEOTIDE SEQUENCE [LARGE SCALE GENOMIC DNA]</scope>
    <source>
        <strain evidence="3 4">CGMCC 4.6945</strain>
    </source>
</reference>
<dbReference type="GO" id="GO:0071949">
    <property type="term" value="F:FAD binding"/>
    <property type="evidence" value="ECO:0007669"/>
    <property type="project" value="InterPro"/>
</dbReference>
<dbReference type="STRING" id="988821.SAMN05421867_10757"/>
<dbReference type="InterPro" id="IPR036318">
    <property type="entry name" value="FAD-bd_PCMH-like_sf"/>
</dbReference>
<organism evidence="3 4">
    <name type="scientific">Cellulomonas marina</name>
    <dbReference type="NCBI Taxonomy" id="988821"/>
    <lineage>
        <taxon>Bacteria</taxon>
        <taxon>Bacillati</taxon>
        <taxon>Actinomycetota</taxon>
        <taxon>Actinomycetes</taxon>
        <taxon>Micrococcales</taxon>
        <taxon>Cellulomonadaceae</taxon>
        <taxon>Cellulomonas</taxon>
    </lineage>
</organism>
<dbReference type="InterPro" id="IPR016167">
    <property type="entry name" value="FAD-bd_PCMH_sub1"/>
</dbReference>
<dbReference type="SUPFAM" id="SSF56176">
    <property type="entry name" value="FAD-binding/transporter-associated domain-like"/>
    <property type="match status" value="1"/>
</dbReference>
<sequence length="430" mass="46009">MTLADAAVDGPTLTNWAGNLTYSARAVHRPRSVEELADLVARAPRLRALGSRHCFNAIADSDELVVLDALPASVEVDTAARQVRVVGPLRYGEVAAALHAQGWALATMASLPHITVAGSTATATHGSGDGVQNLSAAVAGLELVDGTGERRTLTRADADLAGAVVHLGAIGVVTALTLDVEPTYDVAQEVATGLPWDLVLADYDAVTATADSVSLFTDWSGDAVGQLWRKRRVRADGTEDPRRAPAGAVPSTVALHPVPGGDPQSPTEQLGVAGPWHERLPHFRMEFTPSAGEEIQSEYLLPRAHAAEAMQRLRDLSPRITPLLHVSEVRTVAADDLWLSTAYRQDSVALHFTWQRRQEEVEGVLPAVEEALVPLGARPHWGKVFTAEVAGSPAALAAAYPRFDDARALFARYDPQGRFHNAWLERHGLV</sequence>